<comment type="caution">
    <text evidence="7">The sequence shown here is derived from an EMBL/GenBank/DDBJ whole genome shotgun (WGS) entry which is preliminary data.</text>
</comment>
<accession>A0ABT1PQY5</accession>
<dbReference type="InterPro" id="IPR007267">
    <property type="entry name" value="GtrA_DPMS_TM"/>
</dbReference>
<dbReference type="Pfam" id="PF04138">
    <property type="entry name" value="GtrA_DPMS_TM"/>
    <property type="match status" value="1"/>
</dbReference>
<feature type="transmembrane region" description="Helical" evidence="5">
    <location>
        <begin position="89"/>
        <end position="110"/>
    </location>
</feature>
<protein>
    <submittedName>
        <fullName evidence="7">GtrA family protein</fullName>
    </submittedName>
</protein>
<gene>
    <name evidence="7" type="ORF">NGB36_02785</name>
</gene>
<keyword evidence="8" id="KW-1185">Reference proteome</keyword>
<comment type="subcellular location">
    <subcellularLocation>
        <location evidence="1">Membrane</location>
        <topology evidence="1">Multi-pass membrane protein</topology>
    </subcellularLocation>
</comment>
<feature type="transmembrane region" description="Helical" evidence="5">
    <location>
        <begin position="130"/>
        <end position="152"/>
    </location>
</feature>
<proteinExistence type="predicted"/>
<keyword evidence="2 5" id="KW-0812">Transmembrane</keyword>
<feature type="domain" description="GtrA/DPMS transmembrane" evidence="6">
    <location>
        <begin position="26"/>
        <end position="152"/>
    </location>
</feature>
<evidence type="ECO:0000256" key="2">
    <source>
        <dbReference type="ARBA" id="ARBA00022692"/>
    </source>
</evidence>
<evidence type="ECO:0000256" key="5">
    <source>
        <dbReference type="SAM" id="Phobius"/>
    </source>
</evidence>
<evidence type="ECO:0000256" key="4">
    <source>
        <dbReference type="ARBA" id="ARBA00023136"/>
    </source>
</evidence>
<evidence type="ECO:0000313" key="7">
    <source>
        <dbReference type="EMBL" id="MCQ4079553.1"/>
    </source>
</evidence>
<evidence type="ECO:0000256" key="1">
    <source>
        <dbReference type="ARBA" id="ARBA00004141"/>
    </source>
</evidence>
<dbReference type="RefSeq" id="WP_255918398.1">
    <property type="nucleotide sequence ID" value="NZ_JANFNG010000001.1"/>
</dbReference>
<evidence type="ECO:0000313" key="8">
    <source>
        <dbReference type="Proteomes" id="UP001057702"/>
    </source>
</evidence>
<name>A0ABT1PQY5_9ACTN</name>
<sequence>MQTVTGDPAPPRDRAISPGRGRVWLRFAAGSVVATVLSQIAFTVTFGLLNAPAAVASVVAFFAGAVPNYLLSTAWAWGDRGSAGKRTAIVPYLVVILVTNLLAIGATTLADAWVRGHVASHTTRTLLVDLAYLAAYGAMFALKFLLFDGLVFKESSHQPSRRLLPAVHRRRPRVKL</sequence>
<reference evidence="7" key="1">
    <citation type="submission" date="2022-06" db="EMBL/GenBank/DDBJ databases">
        <title>Draft genome sequence of Streptomyces sp. RB6PN25 isolated from peat swamp forest in Thailand.</title>
        <authorList>
            <person name="Duangmal K."/>
            <person name="Klaysubun C."/>
        </authorList>
    </citation>
    <scope>NUCLEOTIDE SEQUENCE</scope>
    <source>
        <strain evidence="7">RB6PN25</strain>
    </source>
</reference>
<evidence type="ECO:0000256" key="3">
    <source>
        <dbReference type="ARBA" id="ARBA00022989"/>
    </source>
</evidence>
<keyword evidence="3 5" id="KW-1133">Transmembrane helix</keyword>
<dbReference type="EMBL" id="JANFNG010000001">
    <property type="protein sequence ID" value="MCQ4079553.1"/>
    <property type="molecule type" value="Genomic_DNA"/>
</dbReference>
<organism evidence="7 8">
    <name type="scientific">Streptomyces humicola</name>
    <dbReference type="NCBI Taxonomy" id="2953240"/>
    <lineage>
        <taxon>Bacteria</taxon>
        <taxon>Bacillati</taxon>
        <taxon>Actinomycetota</taxon>
        <taxon>Actinomycetes</taxon>
        <taxon>Kitasatosporales</taxon>
        <taxon>Streptomycetaceae</taxon>
        <taxon>Streptomyces</taxon>
    </lineage>
</organism>
<evidence type="ECO:0000259" key="6">
    <source>
        <dbReference type="Pfam" id="PF04138"/>
    </source>
</evidence>
<feature type="transmembrane region" description="Helical" evidence="5">
    <location>
        <begin position="54"/>
        <end position="77"/>
    </location>
</feature>
<keyword evidence="4 5" id="KW-0472">Membrane</keyword>
<feature type="transmembrane region" description="Helical" evidence="5">
    <location>
        <begin position="23"/>
        <end position="48"/>
    </location>
</feature>
<dbReference type="Proteomes" id="UP001057702">
    <property type="component" value="Unassembled WGS sequence"/>
</dbReference>